<comment type="caution">
    <text evidence="1">The sequence shown here is derived from an EMBL/GenBank/DDBJ whole genome shotgun (WGS) entry which is preliminary data.</text>
</comment>
<evidence type="ECO:0000313" key="2">
    <source>
        <dbReference type="Proteomes" id="UP001634394"/>
    </source>
</evidence>
<proteinExistence type="predicted"/>
<dbReference type="Proteomes" id="UP001634394">
    <property type="component" value="Unassembled WGS sequence"/>
</dbReference>
<gene>
    <name evidence="1" type="ORF">ACJMK2_012237</name>
</gene>
<name>A0ABD3V9V7_SINWO</name>
<evidence type="ECO:0000313" key="1">
    <source>
        <dbReference type="EMBL" id="KAL3857588.1"/>
    </source>
</evidence>
<keyword evidence="2" id="KW-1185">Reference proteome</keyword>
<protein>
    <recommendedName>
        <fullName evidence="3">WSC domain-containing protein</fullName>
    </recommendedName>
</protein>
<organism evidence="1 2">
    <name type="scientific">Sinanodonta woodiana</name>
    <name type="common">Chinese pond mussel</name>
    <name type="synonym">Anodonta woodiana</name>
    <dbReference type="NCBI Taxonomy" id="1069815"/>
    <lineage>
        <taxon>Eukaryota</taxon>
        <taxon>Metazoa</taxon>
        <taxon>Spiralia</taxon>
        <taxon>Lophotrochozoa</taxon>
        <taxon>Mollusca</taxon>
        <taxon>Bivalvia</taxon>
        <taxon>Autobranchia</taxon>
        <taxon>Heteroconchia</taxon>
        <taxon>Palaeoheterodonta</taxon>
        <taxon>Unionida</taxon>
        <taxon>Unionoidea</taxon>
        <taxon>Unionidae</taxon>
        <taxon>Unioninae</taxon>
        <taxon>Sinanodonta</taxon>
    </lineage>
</organism>
<evidence type="ECO:0008006" key="3">
    <source>
        <dbReference type="Google" id="ProtNLM"/>
    </source>
</evidence>
<accession>A0ABD3V9V7</accession>
<dbReference type="AlphaFoldDB" id="A0ABD3V9V7"/>
<feature type="non-terminal residue" evidence="1">
    <location>
        <position position="1"/>
    </location>
</feature>
<dbReference type="EMBL" id="JBJQND010000013">
    <property type="protein sequence ID" value="KAL3857588.1"/>
    <property type="molecule type" value="Genomic_DNA"/>
</dbReference>
<sequence>CYISLRQNSSRNMMPYNGPRHCFHDCPNSKYIGLQDSWCMCDTIGENYALPRYCSSHCSGESDMLCGSGKGIAVYSKVNKTISVSGDFGCAYVQVTVSSIGTDHDFKLFATNNCYEEHFGAYIEALSSEKCVYEHTLVTWFRARDKFLSVGGTKFLLPEQYARNDTLCPPQTDQGGDINSGEFWIGLIWITI</sequence>
<reference evidence="1 2" key="1">
    <citation type="submission" date="2024-11" db="EMBL/GenBank/DDBJ databases">
        <title>Chromosome-level genome assembly of the freshwater bivalve Anodonta woodiana.</title>
        <authorList>
            <person name="Chen X."/>
        </authorList>
    </citation>
    <scope>NUCLEOTIDE SEQUENCE [LARGE SCALE GENOMIC DNA]</scope>
    <source>
        <strain evidence="1">MN2024</strain>
        <tissue evidence="1">Gills</tissue>
    </source>
</reference>
<feature type="non-terminal residue" evidence="1">
    <location>
        <position position="192"/>
    </location>
</feature>